<feature type="compositionally biased region" description="Polar residues" evidence="2">
    <location>
        <begin position="83"/>
        <end position="97"/>
    </location>
</feature>
<reference evidence="5" key="1">
    <citation type="submission" date="2017-01" db="EMBL/GenBank/DDBJ databases">
        <title>Comparative genomics of anhydrobiosis in the tardigrade Hypsibius dujardini.</title>
        <authorList>
            <person name="Yoshida Y."/>
            <person name="Koutsovoulos G."/>
            <person name="Laetsch D."/>
            <person name="Stevens L."/>
            <person name="Kumar S."/>
            <person name="Horikawa D."/>
            <person name="Ishino K."/>
            <person name="Komine S."/>
            <person name="Tomita M."/>
            <person name="Blaxter M."/>
            <person name="Arakawa K."/>
        </authorList>
    </citation>
    <scope>NUCLEOTIDE SEQUENCE [LARGE SCALE GENOMIC DNA]</scope>
    <source>
        <strain evidence="5">Z151</strain>
    </source>
</reference>
<evidence type="ECO:0000259" key="3">
    <source>
        <dbReference type="PROSITE" id="PS50878"/>
    </source>
</evidence>
<dbReference type="Pfam" id="PF17919">
    <property type="entry name" value="RT_RNaseH_2"/>
    <property type="match status" value="1"/>
</dbReference>
<dbReference type="PANTHER" id="PTHR33064">
    <property type="entry name" value="POL PROTEIN"/>
    <property type="match status" value="1"/>
</dbReference>
<dbReference type="InterPro" id="IPR043128">
    <property type="entry name" value="Rev_trsase/Diguanyl_cyclase"/>
</dbReference>
<dbReference type="Proteomes" id="UP000192578">
    <property type="component" value="Unassembled WGS sequence"/>
</dbReference>
<dbReference type="FunFam" id="3.30.70.270:FF:000020">
    <property type="entry name" value="Transposon Tf2-6 polyprotein-like Protein"/>
    <property type="match status" value="1"/>
</dbReference>
<feature type="region of interest" description="Disordered" evidence="2">
    <location>
        <begin position="25"/>
        <end position="126"/>
    </location>
</feature>
<dbReference type="Gene3D" id="3.30.70.270">
    <property type="match status" value="2"/>
</dbReference>
<dbReference type="EMBL" id="MTYJ01000080">
    <property type="protein sequence ID" value="OQV16004.1"/>
    <property type="molecule type" value="Genomic_DNA"/>
</dbReference>
<evidence type="ECO:0000256" key="1">
    <source>
        <dbReference type="ARBA" id="ARBA00012493"/>
    </source>
</evidence>
<dbReference type="Pfam" id="PF00078">
    <property type="entry name" value="RVT_1"/>
    <property type="match status" value="1"/>
</dbReference>
<gene>
    <name evidence="4" type="ORF">BV898_09924</name>
</gene>
<dbReference type="PANTHER" id="PTHR33064:SF37">
    <property type="entry name" value="RIBONUCLEASE H"/>
    <property type="match status" value="1"/>
</dbReference>
<dbReference type="PROSITE" id="PS50878">
    <property type="entry name" value="RT_POL"/>
    <property type="match status" value="1"/>
</dbReference>
<dbReference type="SUPFAM" id="SSF56672">
    <property type="entry name" value="DNA/RNA polymerases"/>
    <property type="match status" value="1"/>
</dbReference>
<dbReference type="EC" id="2.7.7.49" evidence="1"/>
<name>A0A1W0WLC4_HYPEX</name>
<comment type="caution">
    <text evidence="4">The sequence shown here is derived from an EMBL/GenBank/DDBJ whole genome shotgun (WGS) entry which is preliminary data.</text>
</comment>
<dbReference type="GO" id="GO:0003964">
    <property type="term" value="F:RNA-directed DNA polymerase activity"/>
    <property type="evidence" value="ECO:0007669"/>
    <property type="project" value="UniProtKB-EC"/>
</dbReference>
<proteinExistence type="predicted"/>
<dbReference type="CDD" id="cd01647">
    <property type="entry name" value="RT_LTR"/>
    <property type="match status" value="1"/>
</dbReference>
<dbReference type="InterPro" id="IPR041577">
    <property type="entry name" value="RT_RNaseH_2"/>
</dbReference>
<evidence type="ECO:0000313" key="4">
    <source>
        <dbReference type="EMBL" id="OQV16004.1"/>
    </source>
</evidence>
<dbReference type="InterPro" id="IPR000477">
    <property type="entry name" value="RT_dom"/>
</dbReference>
<dbReference type="OrthoDB" id="116078at2759"/>
<keyword evidence="5" id="KW-1185">Reference proteome</keyword>
<evidence type="ECO:0000256" key="2">
    <source>
        <dbReference type="SAM" id="MobiDB-lite"/>
    </source>
</evidence>
<feature type="domain" description="Reverse transcriptase" evidence="3">
    <location>
        <begin position="564"/>
        <end position="750"/>
    </location>
</feature>
<dbReference type="InterPro" id="IPR043502">
    <property type="entry name" value="DNA/RNA_pol_sf"/>
</dbReference>
<dbReference type="InterPro" id="IPR051320">
    <property type="entry name" value="Viral_Replic_Matur_Polypro"/>
</dbReference>
<accession>A0A1W0WLC4</accession>
<evidence type="ECO:0000313" key="5">
    <source>
        <dbReference type="Proteomes" id="UP000192578"/>
    </source>
</evidence>
<organism evidence="4 5">
    <name type="scientific">Hypsibius exemplaris</name>
    <name type="common">Freshwater tardigrade</name>
    <dbReference type="NCBI Taxonomy" id="2072580"/>
    <lineage>
        <taxon>Eukaryota</taxon>
        <taxon>Metazoa</taxon>
        <taxon>Ecdysozoa</taxon>
        <taxon>Tardigrada</taxon>
        <taxon>Eutardigrada</taxon>
        <taxon>Parachela</taxon>
        <taxon>Hypsibioidea</taxon>
        <taxon>Hypsibiidae</taxon>
        <taxon>Hypsibius</taxon>
    </lineage>
</organism>
<sequence length="875" mass="99841">MSVKEEELVQEIGESLEVFEMRKQLKKVKSIQKDEDEDESRDPQDQSIRPRPISPQVMPKQSLRRPATRDLSNDEDEDDQKSENIQALMNLLTGKSSTRSRRDRGPEGFEVPRQSRPPKELPTFRQDRGEDAVEFLKQFERVGSHHKWDDAEKLNYLFLALKGNAMDWHQSMSTRATWTEMRQAFLKAFGQQWVDMSLDEKTTHRLAREEPYSYTTRILRNSEHTHPGASEHDRVMQLMCQLPKSLKPHFVRRDPPKSVQEFTEDLQNAARIQCLHEESVLENGNLELLHAILQNPASEYSSALVKRFQASGSSAAPVLAAYEDSFPYDVLLWLDFLSETKFLLDFESLRLINPENQSEPSVALFLIQRLFSVDVSSRTHADTPVQITEIASFQDAVEPKNTESGAHQANASESLQFDWPVLKILSETEKRLASSYGSQGTDLITRLPVDDDVSFLMLAAMGSAVQKEEDSPERTGNPMIETAVTFGEFDEDDGLDDKDEIRKSYWLFADAHPRCFQDPTRSWATAPPAFITSILVTLSQCMIRRDDTARATLVNSNARWMNGLSLERSFRARALGARTLFLVPKKGPNGEKIWRPVLDMRKLNLVSKKDRFPMPNCQELLDSLHGAQWFTCLDLAQGYLQIPIAEEDREKTAFVLPGRRGIQLMFTRMIFGLTSAPATFCRLMHDLFKDVLLDFLLIYIDDLNVHSRTWEKHLKHLEIVLARLESVGLKLKPSKTAWGMTSVKFLGHRSAAPVCSPDPERVRAIEQYTTPTDLSAVRTFLGKVSYYRRLILGFSAIAKGLTILTEKDRPFVWEFEQAEAFRNLKKTMVSHPILQHFNPDLDCEIHTDASTKEVGAVLIQKNGDSEHVVAYVRKG</sequence>
<dbReference type="AlphaFoldDB" id="A0A1W0WLC4"/>
<protein>
    <recommendedName>
        <fullName evidence="1">RNA-directed DNA polymerase</fullName>
        <ecNumber evidence="1">2.7.7.49</ecNumber>
    </recommendedName>
</protein>